<dbReference type="AlphaFoldDB" id="D1YVY3"/>
<dbReference type="KEGG" id="mpd:MCP_0533"/>
<reference evidence="2 3" key="1">
    <citation type="journal article" date="2007" name="Appl. Environ. Microbiol.">
        <title>Isolation of key methanogens for global methane emission from rice paddy fields: a novel isolate affiliated with the clone cluster rice cluster I.</title>
        <authorList>
            <person name="Sakai S."/>
            <person name="Imachi H."/>
            <person name="Sekiguchi Y."/>
            <person name="Ohashi A."/>
            <person name="Harada H."/>
            <person name="Kamagata Y."/>
        </authorList>
    </citation>
    <scope>NUCLEOTIDE SEQUENCE [LARGE SCALE GENOMIC DNA]</scope>
    <source>
        <strain evidence="3">DSM 17711 / JCM 13418 / NBRC 101707 / SANAE</strain>
    </source>
</reference>
<dbReference type="GeneID" id="8680607"/>
<reference evidence="2 3" key="2">
    <citation type="journal article" date="2008" name="Int. J. Syst. Evol. Microbiol.">
        <title>Methanocella paludicola gen. nov., sp. nov., a methane-producing archaeon, the first isolate of the lineage 'Rice Cluster I', and proposal of the new archaeal order Methanocellales ord. nov.</title>
        <authorList>
            <person name="Sakai S."/>
            <person name="Imachi H."/>
            <person name="Hanada S."/>
            <person name="Ohashi A."/>
            <person name="Harada H."/>
            <person name="Kamagata Y."/>
        </authorList>
    </citation>
    <scope>NUCLEOTIDE SEQUENCE [LARGE SCALE GENOMIC DNA]</scope>
    <source>
        <strain evidence="3">DSM 17711 / JCM 13418 / NBRC 101707 / SANAE</strain>
    </source>
</reference>
<dbReference type="Proteomes" id="UP000001882">
    <property type="component" value="Chromosome"/>
</dbReference>
<dbReference type="EMBL" id="AP011532">
    <property type="protein sequence ID" value="BAI60605.1"/>
    <property type="molecule type" value="Genomic_DNA"/>
</dbReference>
<dbReference type="InParanoid" id="D1YVY3"/>
<dbReference type="RefSeq" id="WP_012899285.1">
    <property type="nucleotide sequence ID" value="NC_013665.1"/>
</dbReference>
<organism evidence="2 3">
    <name type="scientific">Methanocella paludicola (strain DSM 17711 / JCM 13418 / NBRC 101707 / SANAE)</name>
    <dbReference type="NCBI Taxonomy" id="304371"/>
    <lineage>
        <taxon>Archaea</taxon>
        <taxon>Methanobacteriati</taxon>
        <taxon>Methanobacteriota</taxon>
        <taxon>Stenosarchaea group</taxon>
        <taxon>Methanomicrobia</taxon>
        <taxon>Methanocellales</taxon>
        <taxon>Methanocellaceae</taxon>
        <taxon>Methanocella</taxon>
    </lineage>
</organism>
<feature type="compositionally biased region" description="Polar residues" evidence="1">
    <location>
        <begin position="7"/>
        <end position="16"/>
    </location>
</feature>
<protein>
    <submittedName>
        <fullName evidence="2">Uncharacterized protein</fullName>
    </submittedName>
</protein>
<evidence type="ECO:0000313" key="2">
    <source>
        <dbReference type="EMBL" id="BAI60605.1"/>
    </source>
</evidence>
<reference evidence="3" key="3">
    <citation type="journal article" date="2011" name="PLoS ONE">
        <title>Genome sequence of a mesophilic hydrogenotrophic methanogen Methanocella paludicola, the first cultivated representative of the order Methanocellales.</title>
        <authorList>
            <person name="Sakai S."/>
            <person name="Takaki Y."/>
            <person name="Shimamura S."/>
            <person name="Sekine M."/>
            <person name="Tajima T."/>
            <person name="Kosugi H."/>
            <person name="Ichikawa N."/>
            <person name="Tasumi E."/>
            <person name="Hiraki A.T."/>
            <person name="Shimizu A."/>
            <person name="Kato Y."/>
            <person name="Nishiko R."/>
            <person name="Mori K."/>
            <person name="Fujita N."/>
            <person name="Imachi H."/>
            <person name="Takai K."/>
        </authorList>
    </citation>
    <scope>NUCLEOTIDE SEQUENCE [LARGE SCALE GENOMIC DNA]</scope>
    <source>
        <strain evidence="3">DSM 17711 / JCM 13418 / NBRC 101707 / SANAE</strain>
    </source>
</reference>
<proteinExistence type="predicted"/>
<accession>D1YVY3</accession>
<sequence length="75" mass="8010">MPEKDSTGQPGESSDGNDLDPGKSPEDPMASGTPENEDKDKAMVQEGRSPICASGHCCGRRKARKIPISQYFGDN</sequence>
<feature type="region of interest" description="Disordered" evidence="1">
    <location>
        <begin position="1"/>
        <end position="56"/>
    </location>
</feature>
<keyword evidence="3" id="KW-1185">Reference proteome</keyword>
<evidence type="ECO:0000256" key="1">
    <source>
        <dbReference type="SAM" id="MobiDB-lite"/>
    </source>
</evidence>
<name>D1YVY3_METPS</name>
<evidence type="ECO:0000313" key="3">
    <source>
        <dbReference type="Proteomes" id="UP000001882"/>
    </source>
</evidence>
<gene>
    <name evidence="2" type="ordered locus">MCP_0533</name>
</gene>